<reference evidence="1" key="1">
    <citation type="submission" date="2014-09" db="EMBL/GenBank/DDBJ databases">
        <authorList>
            <person name="Magalhaes I.L.F."/>
            <person name="Oliveira U."/>
            <person name="Santos F.R."/>
            <person name="Vidigal T.H.D.A."/>
            <person name="Brescovit A.D."/>
            <person name="Santos A.J."/>
        </authorList>
    </citation>
    <scope>NUCLEOTIDE SEQUENCE</scope>
    <source>
        <tissue evidence="1">Shoot tissue taken approximately 20 cm above the soil surface</tissue>
    </source>
</reference>
<accession>A0A0A9F255</accession>
<dbReference type="EMBL" id="GBRH01191479">
    <property type="protein sequence ID" value="JAE06417.1"/>
    <property type="molecule type" value="Transcribed_RNA"/>
</dbReference>
<sequence length="68" mass="8167">MQNSSKLLVLSYMAPEQEWQQKPRDWVPHSRFFRWSMLISTKFLSGCSESEYEHRSVNINKHRGQSDH</sequence>
<protein>
    <submittedName>
        <fullName evidence="1">Uncharacterized protein</fullName>
    </submittedName>
</protein>
<evidence type="ECO:0000313" key="1">
    <source>
        <dbReference type="EMBL" id="JAE06417.1"/>
    </source>
</evidence>
<reference evidence="1" key="2">
    <citation type="journal article" date="2015" name="Data Brief">
        <title>Shoot transcriptome of the giant reed, Arundo donax.</title>
        <authorList>
            <person name="Barrero R.A."/>
            <person name="Guerrero F.D."/>
            <person name="Moolhuijzen P."/>
            <person name="Goolsby J.A."/>
            <person name="Tidwell J."/>
            <person name="Bellgard S.E."/>
            <person name="Bellgard M.I."/>
        </authorList>
    </citation>
    <scope>NUCLEOTIDE SEQUENCE</scope>
    <source>
        <tissue evidence="1">Shoot tissue taken approximately 20 cm above the soil surface</tissue>
    </source>
</reference>
<dbReference type="AlphaFoldDB" id="A0A0A9F255"/>
<name>A0A0A9F255_ARUDO</name>
<proteinExistence type="predicted"/>
<organism evidence="1">
    <name type="scientific">Arundo donax</name>
    <name type="common">Giant reed</name>
    <name type="synonym">Donax arundinaceus</name>
    <dbReference type="NCBI Taxonomy" id="35708"/>
    <lineage>
        <taxon>Eukaryota</taxon>
        <taxon>Viridiplantae</taxon>
        <taxon>Streptophyta</taxon>
        <taxon>Embryophyta</taxon>
        <taxon>Tracheophyta</taxon>
        <taxon>Spermatophyta</taxon>
        <taxon>Magnoliopsida</taxon>
        <taxon>Liliopsida</taxon>
        <taxon>Poales</taxon>
        <taxon>Poaceae</taxon>
        <taxon>PACMAD clade</taxon>
        <taxon>Arundinoideae</taxon>
        <taxon>Arundineae</taxon>
        <taxon>Arundo</taxon>
    </lineage>
</organism>